<evidence type="ECO:0000313" key="3">
    <source>
        <dbReference type="Proteomes" id="UP000002358"/>
    </source>
</evidence>
<evidence type="ECO:0000256" key="1">
    <source>
        <dbReference type="SAM" id="MobiDB-lite"/>
    </source>
</evidence>
<feature type="region of interest" description="Disordered" evidence="1">
    <location>
        <begin position="78"/>
        <end position="116"/>
    </location>
</feature>
<accession>A0A7M7R391</accession>
<dbReference type="AlphaFoldDB" id="A0A7M7R391"/>
<dbReference type="EnsemblMetazoa" id="XM_032600796">
    <property type="protein sequence ID" value="XP_032456687"/>
    <property type="gene ID" value="LOC100113858"/>
</dbReference>
<sequence length="216" mass="23221">MILRRFLFFSKLPSHTNKVTEMSKTPARGWLEPKKQTEPHSAKSKPIARVRPVNIVPSMNVVTGPPAYSNATVFLTSTSKPAAPPKAQRTPNNDQPRSSQAHKTSKAAGGPSKSSGNVVKIVNINVINVNNASDKLTKLKLSNESSSSVSCSSRNDVKQKPKASRAHQPQSSQSATRNTPKTAGKTAGVKKNESSGRRQGVVVTQKQSSVCRIISK</sequence>
<feature type="compositionally biased region" description="Polar residues" evidence="1">
    <location>
        <begin position="167"/>
        <end position="181"/>
    </location>
</feature>
<gene>
    <name evidence="2" type="primary">100113858</name>
</gene>
<dbReference type="Proteomes" id="UP000002358">
    <property type="component" value="Chromosome 5"/>
</dbReference>
<reference evidence="2" key="1">
    <citation type="submission" date="2021-01" db="UniProtKB">
        <authorList>
            <consortium name="EnsemblMetazoa"/>
        </authorList>
    </citation>
    <scope>IDENTIFICATION</scope>
</reference>
<keyword evidence="3" id="KW-1185">Reference proteome</keyword>
<name>A0A7M7R391_NASVI</name>
<feature type="compositionally biased region" description="Low complexity" evidence="1">
    <location>
        <begin position="106"/>
        <end position="116"/>
    </location>
</feature>
<protein>
    <submittedName>
        <fullName evidence="2">Uncharacterized protein</fullName>
    </submittedName>
</protein>
<feature type="region of interest" description="Disordered" evidence="1">
    <location>
        <begin position="142"/>
        <end position="216"/>
    </location>
</feature>
<organism evidence="2 3">
    <name type="scientific">Nasonia vitripennis</name>
    <name type="common">Parasitic wasp</name>
    <dbReference type="NCBI Taxonomy" id="7425"/>
    <lineage>
        <taxon>Eukaryota</taxon>
        <taxon>Metazoa</taxon>
        <taxon>Ecdysozoa</taxon>
        <taxon>Arthropoda</taxon>
        <taxon>Hexapoda</taxon>
        <taxon>Insecta</taxon>
        <taxon>Pterygota</taxon>
        <taxon>Neoptera</taxon>
        <taxon>Endopterygota</taxon>
        <taxon>Hymenoptera</taxon>
        <taxon>Apocrita</taxon>
        <taxon>Proctotrupomorpha</taxon>
        <taxon>Chalcidoidea</taxon>
        <taxon>Pteromalidae</taxon>
        <taxon>Pteromalinae</taxon>
        <taxon>Nasonia</taxon>
    </lineage>
</organism>
<evidence type="ECO:0000313" key="2">
    <source>
        <dbReference type="EnsemblMetazoa" id="XP_032456687"/>
    </source>
</evidence>
<feature type="compositionally biased region" description="Basic and acidic residues" evidence="1">
    <location>
        <begin position="31"/>
        <end position="41"/>
    </location>
</feature>
<feature type="compositionally biased region" description="Polar residues" evidence="1">
    <location>
        <begin position="89"/>
        <end position="102"/>
    </location>
</feature>
<dbReference type="InParanoid" id="A0A7M7R391"/>
<feature type="region of interest" description="Disordered" evidence="1">
    <location>
        <begin position="19"/>
        <end position="48"/>
    </location>
</feature>
<proteinExistence type="predicted"/>
<feature type="compositionally biased region" description="Low complexity" evidence="1">
    <location>
        <begin position="142"/>
        <end position="153"/>
    </location>
</feature>